<proteinExistence type="predicted"/>
<dbReference type="RefSeq" id="WP_091411261.1">
    <property type="nucleotide sequence ID" value="NZ_LT629749.1"/>
</dbReference>
<dbReference type="EMBL" id="LT629749">
    <property type="protein sequence ID" value="SDS21639.1"/>
    <property type="molecule type" value="Genomic_DNA"/>
</dbReference>
<dbReference type="Pfam" id="PF02467">
    <property type="entry name" value="Whib"/>
    <property type="match status" value="1"/>
</dbReference>
<name>A0A1H1QFH5_9ACTN</name>
<dbReference type="AlphaFoldDB" id="A0A1H1QFH5"/>
<reference evidence="2 3" key="1">
    <citation type="submission" date="2016-10" db="EMBL/GenBank/DDBJ databases">
        <authorList>
            <person name="de Groot N.N."/>
        </authorList>
    </citation>
    <scope>NUCLEOTIDE SEQUENCE [LARGE SCALE GENOMIC DNA]</scope>
    <source>
        <strain evidence="2 3">DSM 21741</strain>
    </source>
</reference>
<evidence type="ECO:0000259" key="1">
    <source>
        <dbReference type="PROSITE" id="PS51674"/>
    </source>
</evidence>
<protein>
    <submittedName>
        <fullName evidence="2">Transcription factor WhiB</fullName>
    </submittedName>
</protein>
<feature type="domain" description="4Fe-4S Wbl-type" evidence="1">
    <location>
        <begin position="22"/>
        <end position="80"/>
    </location>
</feature>
<organism evidence="2 3">
    <name type="scientific">Friedmanniella luteola</name>
    <dbReference type="NCBI Taxonomy" id="546871"/>
    <lineage>
        <taxon>Bacteria</taxon>
        <taxon>Bacillati</taxon>
        <taxon>Actinomycetota</taxon>
        <taxon>Actinomycetes</taxon>
        <taxon>Propionibacteriales</taxon>
        <taxon>Nocardioidaceae</taxon>
        <taxon>Friedmanniella</taxon>
    </lineage>
</organism>
<sequence length="88" mass="9715">MDALEKLTRALVQLASRGDRPRCGDPVTRDYWTSDNNQERKHAAAWCAGCPVLNLCSAAADETSERFGVWAGVDRTPRPRPESRKASA</sequence>
<evidence type="ECO:0000313" key="2">
    <source>
        <dbReference type="EMBL" id="SDS21639.1"/>
    </source>
</evidence>
<dbReference type="Proteomes" id="UP000199092">
    <property type="component" value="Chromosome I"/>
</dbReference>
<dbReference type="PROSITE" id="PS51674">
    <property type="entry name" value="4FE4S_WBL"/>
    <property type="match status" value="1"/>
</dbReference>
<dbReference type="InterPro" id="IPR034768">
    <property type="entry name" value="4FE4S_WBL"/>
</dbReference>
<evidence type="ECO:0000313" key="3">
    <source>
        <dbReference type="Proteomes" id="UP000199092"/>
    </source>
</evidence>
<accession>A0A1H1QFH5</accession>
<dbReference type="STRING" id="546871.SAMN04488543_1297"/>
<keyword evidence="3" id="KW-1185">Reference proteome</keyword>
<gene>
    <name evidence="2" type="ORF">SAMN04488543_1297</name>
</gene>